<dbReference type="InterPro" id="IPR014020">
    <property type="entry name" value="Tensin_C2-dom"/>
</dbReference>
<gene>
    <name evidence="11" type="ORF">ILUMI_24286</name>
</gene>
<feature type="compositionally biased region" description="Low complexity" evidence="7">
    <location>
        <begin position="555"/>
        <end position="564"/>
    </location>
</feature>
<dbReference type="InterPro" id="IPR035892">
    <property type="entry name" value="C2_domain_sf"/>
</dbReference>
<evidence type="ECO:0000259" key="8">
    <source>
        <dbReference type="PROSITE" id="PS50001"/>
    </source>
</evidence>
<reference evidence="11" key="1">
    <citation type="submission" date="2019-08" db="EMBL/GenBank/DDBJ databases">
        <title>The genome of the North American firefly Photinus pyralis.</title>
        <authorList>
            <consortium name="Photinus pyralis genome working group"/>
            <person name="Fallon T.R."/>
            <person name="Sander Lower S.E."/>
            <person name="Weng J.-K."/>
        </authorList>
    </citation>
    <scope>NUCLEOTIDE SEQUENCE</scope>
    <source>
        <strain evidence="11">TRF0915ILg1</strain>
        <tissue evidence="11">Whole body</tissue>
    </source>
</reference>
<dbReference type="SMART" id="SM00462">
    <property type="entry name" value="PTB"/>
    <property type="match status" value="1"/>
</dbReference>
<evidence type="ECO:0000256" key="6">
    <source>
        <dbReference type="PROSITE-ProRule" id="PRU00191"/>
    </source>
</evidence>
<feature type="compositionally biased region" description="Polar residues" evidence="7">
    <location>
        <begin position="1109"/>
        <end position="1125"/>
    </location>
</feature>
<keyword evidence="3" id="KW-0597">Phosphoprotein</keyword>
<feature type="compositionally biased region" description="Low complexity" evidence="7">
    <location>
        <begin position="948"/>
        <end position="960"/>
    </location>
</feature>
<dbReference type="InterPro" id="IPR000980">
    <property type="entry name" value="SH2"/>
</dbReference>
<dbReference type="SUPFAM" id="SSF50729">
    <property type="entry name" value="PH domain-like"/>
    <property type="match status" value="1"/>
</dbReference>
<feature type="compositionally biased region" description="Polar residues" evidence="7">
    <location>
        <begin position="142"/>
        <end position="159"/>
    </location>
</feature>
<organism evidence="11 12">
    <name type="scientific">Ignelater luminosus</name>
    <name type="common">Cucubano</name>
    <name type="synonym">Pyrophorus luminosus</name>
    <dbReference type="NCBI Taxonomy" id="2038154"/>
    <lineage>
        <taxon>Eukaryota</taxon>
        <taxon>Metazoa</taxon>
        <taxon>Ecdysozoa</taxon>
        <taxon>Arthropoda</taxon>
        <taxon>Hexapoda</taxon>
        <taxon>Insecta</taxon>
        <taxon>Pterygota</taxon>
        <taxon>Neoptera</taxon>
        <taxon>Endopterygota</taxon>
        <taxon>Coleoptera</taxon>
        <taxon>Polyphaga</taxon>
        <taxon>Elateriformia</taxon>
        <taxon>Elateroidea</taxon>
        <taxon>Elateridae</taxon>
        <taxon>Agrypninae</taxon>
        <taxon>Pyrophorini</taxon>
        <taxon>Ignelater</taxon>
    </lineage>
</organism>
<keyword evidence="5 6" id="KW-0727">SH2 domain</keyword>
<evidence type="ECO:0000256" key="3">
    <source>
        <dbReference type="ARBA" id="ARBA00022553"/>
    </source>
</evidence>
<dbReference type="Pfam" id="PF08416">
    <property type="entry name" value="PTB"/>
    <property type="match status" value="1"/>
</dbReference>
<dbReference type="CDD" id="cd14508">
    <property type="entry name" value="PTP_tensin"/>
    <property type="match status" value="1"/>
</dbReference>
<dbReference type="Gene3D" id="3.90.190.10">
    <property type="entry name" value="Protein tyrosine phosphatase superfamily"/>
    <property type="match status" value="1"/>
</dbReference>
<feature type="compositionally biased region" description="Basic and acidic residues" evidence="7">
    <location>
        <begin position="772"/>
        <end position="787"/>
    </location>
</feature>
<evidence type="ECO:0000256" key="5">
    <source>
        <dbReference type="ARBA" id="ARBA00022999"/>
    </source>
</evidence>
<comment type="subcellular location">
    <subcellularLocation>
        <location evidence="1">Cell junction</location>
    </subcellularLocation>
</comment>
<dbReference type="SUPFAM" id="SSF55550">
    <property type="entry name" value="SH2 domain"/>
    <property type="match status" value="1"/>
</dbReference>
<feature type="compositionally biased region" description="Low complexity" evidence="7">
    <location>
        <begin position="59"/>
        <end position="71"/>
    </location>
</feature>
<feature type="region of interest" description="Disordered" evidence="7">
    <location>
        <begin position="21"/>
        <end position="90"/>
    </location>
</feature>
<dbReference type="CDD" id="cd01213">
    <property type="entry name" value="PTB_tensin"/>
    <property type="match status" value="1"/>
</dbReference>
<dbReference type="InterPro" id="IPR011993">
    <property type="entry name" value="PH-like_dom_sf"/>
</dbReference>
<feature type="region of interest" description="Disordered" evidence="7">
    <location>
        <begin position="944"/>
        <end position="1078"/>
    </location>
</feature>
<dbReference type="Gene3D" id="3.30.505.10">
    <property type="entry name" value="SH2 domain"/>
    <property type="match status" value="1"/>
</dbReference>
<feature type="compositionally biased region" description="Polar residues" evidence="7">
    <location>
        <begin position="21"/>
        <end position="58"/>
    </location>
</feature>
<evidence type="ECO:0000256" key="7">
    <source>
        <dbReference type="SAM" id="MobiDB-lite"/>
    </source>
</evidence>
<feature type="compositionally biased region" description="Low complexity" evidence="7">
    <location>
        <begin position="978"/>
        <end position="998"/>
    </location>
</feature>
<feature type="region of interest" description="Disordered" evidence="7">
    <location>
        <begin position="532"/>
        <end position="578"/>
    </location>
</feature>
<dbReference type="PROSITE" id="PS51181">
    <property type="entry name" value="PPASE_TENSIN"/>
    <property type="match status" value="1"/>
</dbReference>
<feature type="compositionally biased region" description="Polar residues" evidence="7">
    <location>
        <begin position="789"/>
        <end position="805"/>
    </location>
</feature>
<dbReference type="OrthoDB" id="6273691at2759"/>
<dbReference type="SUPFAM" id="SSF49562">
    <property type="entry name" value="C2 domain (Calcium/lipid-binding domain, CaLB)"/>
    <property type="match status" value="1"/>
</dbReference>
<dbReference type="PANTHER" id="PTHR45734:SF10">
    <property type="entry name" value="BLISTERY, ISOFORM A"/>
    <property type="match status" value="1"/>
</dbReference>
<protein>
    <recommendedName>
        <fullName evidence="13">Tensin</fullName>
    </recommendedName>
</protein>
<evidence type="ECO:0000313" key="12">
    <source>
        <dbReference type="Proteomes" id="UP000801492"/>
    </source>
</evidence>
<dbReference type="InterPro" id="IPR036860">
    <property type="entry name" value="SH2_dom_sf"/>
</dbReference>
<evidence type="ECO:0000259" key="9">
    <source>
        <dbReference type="PROSITE" id="PS51181"/>
    </source>
</evidence>
<evidence type="ECO:0000259" key="10">
    <source>
        <dbReference type="PROSITE" id="PS51182"/>
    </source>
</evidence>
<dbReference type="Gene3D" id="2.60.40.1110">
    <property type="match status" value="1"/>
</dbReference>
<evidence type="ECO:0000313" key="11">
    <source>
        <dbReference type="EMBL" id="KAF2881881.1"/>
    </source>
</evidence>
<sequence>MEAADRFTDTSWQIHRQWRSDTNTAFPTAQNQTSSNTPKEGTPKSITSNNTITADTTKGNNNSSSIPNGIIKHAGDDTTRKVNGSPATDKVEPEIRKVVQIETVQTTCETIARPEKIKTEVVVLHTHEEPIRSGTGITKMLSSSHSSGYGEALTSQPRSTRGGAAGATGGMDLSYVTERIIALWFPSSTTQQSYRQGQRHAAHMLRNKHGDNYMVFNLSEPKRALRNEHKHVKEVGWPPKLAPPLERLCSVCKEIESWLSGDQHRIAVLHACGSKDKLGVVVAAYMHYSSICGTADQALDRFSMRRFLEDNIGPLQLPSNKRYVDYFAGLLSHNIKVNAAPLYLTHVTVLGAPSFQQGGCRAFLKLYEGLTPVYTSGVYSVVSGVKQFTVNIAAERRPGLQLRGDILIKCYHRGPSDRETIFACQFHTCAVADYTLSFTRQELDGACNDSRFPPDGAVELHFSAGPEGRLSAPAPTPAVPVTLADDPVTRADSPLQLEESDEDEDSDAEDVNHTFGPLDGSIYATIAKKPELSPGAVSSPLTVSMDSGISSAGHQQNANTNASASPPPTAQPSPLTPEDQHRELDELLTDMMLTVQSIPDVKPRQQSPAVAANDNNTFNLENVRYIDEEEDKNIPYHARQDSRPFSYGVNSSMIADSKGLSSPSLVRKASFNKSSGDTLKKVQTQVFPDSFPSKTSTYSSSSNYSNYNSSNYNPSSKYGTYSTTAPNFQKKDPIDDIFTESALSANRQPYRREFREEFYKDEVKRYDPMKRSLTDGSLRRSPEKIAEYKTSTSLVTSPYSDTESLSPPGGFRSSPRSPEFHETYATNNLTWLQKQQLKLKERREMQLREERQPHETRLLSELRNIQTRHIRPSASHRADGYTSDTTAFADDDDDFTIPLHINTMSRNATSLNSPPSRSSSMNYHTSKTIYTANERPFMAVKRAHERYAQSSSSPASALAANPLGHAVRPPSRGGDSTDGGLLSLVEQQEQQIKQTIRQNNPPLYREDSISSWRTQSDSSPPSVSPRPQTPAFPVHPRTPYTNSSTPTVQFDLPSERLPPKSPTTQRKDRPTSPSDLLNGTEYIHTIAQRSISATPPHSNSYYRENFSENYQHSPKSPIQNGSASPTVYYGHSRRSSVHSESPQEVSPVHVKFVRDTSKYWYKSTISREEAINILRNQPPGTFVVRDSNSFPGAFGLALKVATLPSNVQSRSASSDEYVRHFLIEPTSRGVRLKGCANEPVFSSLSALIYQHSVTQMALPCKLVLPEGDIKLSDNFGSPAQALLSQGAACNVLYLFSMDMESLTGPQAVRKAVIEIFLKSPLPTATTVHFKVNGQGITLTDHKRKLFFRKHYPINAISHCGLDPDEHRWSVASDNTGIPNSSNRIFGFVARKPASNTDNQCHLFAELEPEQPATAIVNFVNKVLNSSGAKANIV</sequence>
<feature type="region of interest" description="Disordered" evidence="7">
    <location>
        <begin position="465"/>
        <end position="516"/>
    </location>
</feature>
<dbReference type="SMART" id="SM00252">
    <property type="entry name" value="SH2"/>
    <property type="match status" value="1"/>
</dbReference>
<feature type="region of interest" description="Disordered" evidence="7">
    <location>
        <begin position="1109"/>
        <end position="1143"/>
    </location>
</feature>
<feature type="domain" description="C2 tensin-type" evidence="10">
    <location>
        <begin position="339"/>
        <end position="465"/>
    </location>
</feature>
<proteinExistence type="inferred from homology"/>
<feature type="compositionally biased region" description="Acidic residues" evidence="7">
    <location>
        <begin position="498"/>
        <end position="509"/>
    </location>
</feature>
<dbReference type="EMBL" id="VTPC01090687">
    <property type="protein sequence ID" value="KAF2881881.1"/>
    <property type="molecule type" value="Genomic_DNA"/>
</dbReference>
<keyword evidence="12" id="KW-1185">Reference proteome</keyword>
<feature type="compositionally biased region" description="Pro residues" evidence="7">
    <location>
        <begin position="565"/>
        <end position="575"/>
    </location>
</feature>
<dbReference type="PANTHER" id="PTHR45734">
    <property type="entry name" value="TENSIN"/>
    <property type="match status" value="1"/>
</dbReference>
<name>A0A8K0G0T2_IGNLU</name>
<dbReference type="InterPro" id="IPR006020">
    <property type="entry name" value="PTB/PI_dom"/>
</dbReference>
<feature type="compositionally biased region" description="Polar residues" evidence="7">
    <location>
        <begin position="1039"/>
        <end position="1048"/>
    </location>
</feature>
<dbReference type="SUPFAM" id="SSF52799">
    <property type="entry name" value="(Phosphotyrosine protein) phosphatases II"/>
    <property type="match status" value="1"/>
</dbReference>
<evidence type="ECO:0000256" key="2">
    <source>
        <dbReference type="ARBA" id="ARBA00007881"/>
    </source>
</evidence>
<accession>A0A8K0G0T2</accession>
<feature type="compositionally biased region" description="Low complexity" evidence="7">
    <location>
        <begin position="806"/>
        <end position="817"/>
    </location>
</feature>
<dbReference type="PROSITE" id="PS50001">
    <property type="entry name" value="SH2"/>
    <property type="match status" value="1"/>
</dbReference>
<feature type="compositionally biased region" description="Polar residues" evidence="7">
    <location>
        <begin position="539"/>
        <end position="554"/>
    </location>
</feature>
<dbReference type="PROSITE" id="PS51182">
    <property type="entry name" value="C2_TENSIN"/>
    <property type="match status" value="1"/>
</dbReference>
<keyword evidence="4" id="KW-0965">Cell junction</keyword>
<comment type="similarity">
    <text evidence="2">Belongs to the PTEN phosphatase protein family.</text>
</comment>
<dbReference type="InterPro" id="IPR029021">
    <property type="entry name" value="Prot-tyrosine_phosphatase-like"/>
</dbReference>
<dbReference type="InterPro" id="IPR029023">
    <property type="entry name" value="Tensin_phosphatase"/>
</dbReference>
<feature type="region of interest" description="Disordered" evidence="7">
    <location>
        <begin position="142"/>
        <end position="166"/>
    </location>
</feature>
<dbReference type="Pfam" id="PF00017">
    <property type="entry name" value="SH2"/>
    <property type="match status" value="1"/>
</dbReference>
<feature type="region of interest" description="Disordered" evidence="7">
    <location>
        <begin position="772"/>
        <end position="817"/>
    </location>
</feature>
<feature type="domain" description="Phosphatase tensin-type" evidence="9">
    <location>
        <begin position="157"/>
        <end position="334"/>
    </location>
</feature>
<feature type="domain" description="SH2" evidence="8">
    <location>
        <begin position="1160"/>
        <end position="1266"/>
    </location>
</feature>
<dbReference type="InterPro" id="IPR013625">
    <property type="entry name" value="PTB"/>
</dbReference>
<dbReference type="Gene3D" id="2.30.29.30">
    <property type="entry name" value="Pleckstrin-homology domain (PH domain)/Phosphotyrosine-binding domain (PTB)"/>
    <property type="match status" value="1"/>
</dbReference>
<dbReference type="InterPro" id="IPR033929">
    <property type="entry name" value="Tensin_PTB"/>
</dbReference>
<evidence type="ECO:0008006" key="13">
    <source>
        <dbReference type="Google" id="ProtNLM"/>
    </source>
</evidence>
<comment type="caution">
    <text evidence="11">The sequence shown here is derived from an EMBL/GenBank/DDBJ whole genome shotgun (WGS) entry which is preliminary data.</text>
</comment>
<dbReference type="Proteomes" id="UP000801492">
    <property type="component" value="Unassembled WGS sequence"/>
</dbReference>
<evidence type="ECO:0000256" key="4">
    <source>
        <dbReference type="ARBA" id="ARBA00022949"/>
    </source>
</evidence>
<dbReference type="Pfam" id="PF10409">
    <property type="entry name" value="PTEN_C2"/>
    <property type="match status" value="1"/>
</dbReference>
<dbReference type="GO" id="GO:0005925">
    <property type="term" value="C:focal adhesion"/>
    <property type="evidence" value="ECO:0007669"/>
    <property type="project" value="TreeGrafter"/>
</dbReference>
<dbReference type="InterPro" id="IPR051484">
    <property type="entry name" value="Tensin_PTEN_phosphatase"/>
</dbReference>
<dbReference type="SMART" id="SM01326">
    <property type="entry name" value="PTEN_C2"/>
    <property type="match status" value="1"/>
</dbReference>
<evidence type="ECO:0000256" key="1">
    <source>
        <dbReference type="ARBA" id="ARBA00004282"/>
    </source>
</evidence>